<protein>
    <submittedName>
        <fullName evidence="5">Iron deficiency-induced protein A</fullName>
    </submittedName>
</protein>
<dbReference type="PANTHER" id="PTHR30006:SF15">
    <property type="entry name" value="IRON-UTILIZATION PERIPLASMIC PROTEIN"/>
    <property type="match status" value="1"/>
</dbReference>
<feature type="binding site" evidence="3">
    <location>
        <position position="219"/>
    </location>
    <ligand>
        <name>Fe cation</name>
        <dbReference type="ChEBI" id="CHEBI:24875"/>
    </ligand>
</feature>
<evidence type="ECO:0000313" key="5">
    <source>
        <dbReference type="EMBL" id="GAC20124.1"/>
    </source>
</evidence>
<dbReference type="AlphaFoldDB" id="K6XHI1"/>
<feature type="binding site" evidence="3">
    <location>
        <position position="218"/>
    </location>
    <ligand>
        <name>Fe cation</name>
        <dbReference type="ChEBI" id="CHEBI:24875"/>
    </ligand>
</feature>
<evidence type="ECO:0000256" key="4">
    <source>
        <dbReference type="SAM" id="SignalP"/>
    </source>
</evidence>
<dbReference type="Pfam" id="PF13416">
    <property type="entry name" value="SBP_bac_8"/>
    <property type="match status" value="1"/>
</dbReference>
<dbReference type="GO" id="GO:0046872">
    <property type="term" value="F:metal ion binding"/>
    <property type="evidence" value="ECO:0007669"/>
    <property type="project" value="UniProtKB-KW"/>
</dbReference>
<keyword evidence="2 4" id="KW-0732">Signal</keyword>
<dbReference type="EMBL" id="BAEO01000047">
    <property type="protein sequence ID" value="GAC20124.1"/>
    <property type="molecule type" value="Genomic_DNA"/>
</dbReference>
<reference evidence="5 6" key="1">
    <citation type="journal article" date="2017" name="Antonie Van Leeuwenhoek">
        <title>Rhizobium rhizosphaerae sp. nov., a novel species isolated from rice rhizosphere.</title>
        <authorList>
            <person name="Zhao J.J."/>
            <person name="Zhang J."/>
            <person name="Zhang R.J."/>
            <person name="Zhang C.W."/>
            <person name="Yin H.Q."/>
            <person name="Zhang X.X."/>
        </authorList>
    </citation>
    <scope>NUCLEOTIDE SEQUENCE [LARGE SCALE GENOMIC DNA]</scope>
    <source>
        <strain evidence="5 6">BSs20135</strain>
    </source>
</reference>
<dbReference type="RefSeq" id="WP_007621717.1">
    <property type="nucleotide sequence ID" value="NZ_BAEO01000047.1"/>
</dbReference>
<feature type="chain" id="PRO_5003896685" evidence="4">
    <location>
        <begin position="22"/>
        <end position="337"/>
    </location>
</feature>
<evidence type="ECO:0000256" key="3">
    <source>
        <dbReference type="PIRSR" id="PIRSR002825-1"/>
    </source>
</evidence>
<keyword evidence="3" id="KW-0408">Iron</keyword>
<sequence>MKNIISCMFVIAALLSPLVMAEQVNLYSARKEALIKPLLDKFTQQTGIAVNLVTGNADNLITRLKSEGKYSPADLLLTTDVGRLYRAKEQGLTQQILESEAISKLPNNFRDEQGHWLGLSLRARPLMVSVDRVASQTIANLEDITKPEWKGRVCIRSSSNIYNQSMVAALIAQVGESAAQEWVNGLVKNFARPPQGGDRDQIKAVAAGLCDVAIANTYYLAGMLSSDDETTQQQAKKVKVIWPNQTDRGAHINISGVALTKNAPNKDAAVKLIDFLLSNESQLWYATTNHEYPVLADIAWSKLLQSFGTFKTEQVPLGKLGELNAAAVQMMDRAGWK</sequence>
<organism evidence="5 6">
    <name type="scientific">Paraglaciecola arctica BSs20135</name>
    <dbReference type="NCBI Taxonomy" id="493475"/>
    <lineage>
        <taxon>Bacteria</taxon>
        <taxon>Pseudomonadati</taxon>
        <taxon>Pseudomonadota</taxon>
        <taxon>Gammaproteobacteria</taxon>
        <taxon>Alteromonadales</taxon>
        <taxon>Alteromonadaceae</taxon>
        <taxon>Paraglaciecola</taxon>
    </lineage>
</organism>
<accession>K6XHI1</accession>
<feature type="signal peptide" evidence="4">
    <location>
        <begin position="1"/>
        <end position="21"/>
    </location>
</feature>
<dbReference type="SUPFAM" id="SSF53850">
    <property type="entry name" value="Periplasmic binding protein-like II"/>
    <property type="match status" value="1"/>
</dbReference>
<evidence type="ECO:0000313" key="6">
    <source>
        <dbReference type="Proteomes" id="UP000006327"/>
    </source>
</evidence>
<keyword evidence="6" id="KW-1185">Reference proteome</keyword>
<dbReference type="InterPro" id="IPR006059">
    <property type="entry name" value="SBP"/>
</dbReference>
<gene>
    <name evidence="5" type="primary">idiA</name>
    <name evidence="5" type="ORF">GARC_3165</name>
</gene>
<dbReference type="PANTHER" id="PTHR30006">
    <property type="entry name" value="THIAMINE-BINDING PERIPLASMIC PROTEIN-RELATED"/>
    <property type="match status" value="1"/>
</dbReference>
<dbReference type="PIRSF" id="PIRSF002825">
    <property type="entry name" value="CfbpA"/>
    <property type="match status" value="1"/>
</dbReference>
<evidence type="ECO:0000256" key="2">
    <source>
        <dbReference type="ARBA" id="ARBA00022729"/>
    </source>
</evidence>
<dbReference type="Proteomes" id="UP000006327">
    <property type="component" value="Unassembled WGS sequence"/>
</dbReference>
<keyword evidence="3" id="KW-0479">Metal-binding</keyword>
<dbReference type="Gene3D" id="3.40.190.10">
    <property type="entry name" value="Periplasmic binding protein-like II"/>
    <property type="match status" value="2"/>
</dbReference>
<dbReference type="STRING" id="493475.GARC_3165"/>
<dbReference type="GO" id="GO:0030288">
    <property type="term" value="C:outer membrane-bounded periplasmic space"/>
    <property type="evidence" value="ECO:0007669"/>
    <property type="project" value="TreeGrafter"/>
</dbReference>
<name>K6XHI1_9ALTE</name>
<comment type="similarity">
    <text evidence="1">Belongs to the bacterial solute-binding protein 1 family.</text>
</comment>
<dbReference type="OrthoDB" id="9769567at2"/>
<dbReference type="eggNOG" id="COG1840">
    <property type="taxonomic scope" value="Bacteria"/>
</dbReference>
<evidence type="ECO:0000256" key="1">
    <source>
        <dbReference type="ARBA" id="ARBA00008520"/>
    </source>
</evidence>
<proteinExistence type="inferred from homology"/>
<comment type="caution">
    <text evidence="5">The sequence shown here is derived from an EMBL/GenBank/DDBJ whole genome shotgun (WGS) entry which is preliminary data.</text>
</comment>
<dbReference type="InterPro" id="IPR026045">
    <property type="entry name" value="Ferric-bd"/>
</dbReference>